<feature type="domain" description="Mechanosensitive ion channel MscS" evidence="6">
    <location>
        <begin position="111"/>
        <end position="169"/>
    </location>
</feature>
<evidence type="ECO:0000256" key="2">
    <source>
        <dbReference type="ARBA" id="ARBA00022692"/>
    </source>
</evidence>
<keyword evidence="8" id="KW-1185">Reference proteome</keyword>
<keyword evidence="3 5" id="KW-1133">Transmembrane helix</keyword>
<dbReference type="AlphaFoldDB" id="A0A4Z1BR31"/>
<evidence type="ECO:0000313" key="8">
    <source>
        <dbReference type="Proteomes" id="UP000298325"/>
    </source>
</evidence>
<dbReference type="GO" id="GO:0016020">
    <property type="term" value="C:membrane"/>
    <property type="evidence" value="ECO:0007669"/>
    <property type="project" value="UniProtKB-SubCell"/>
</dbReference>
<feature type="transmembrane region" description="Helical" evidence="5">
    <location>
        <begin position="52"/>
        <end position="73"/>
    </location>
</feature>
<dbReference type="OrthoDB" id="9775421at2"/>
<dbReference type="Pfam" id="PF00924">
    <property type="entry name" value="MS_channel_2nd"/>
    <property type="match status" value="1"/>
</dbReference>
<comment type="subcellular location">
    <subcellularLocation>
        <location evidence="1">Membrane</location>
    </subcellularLocation>
</comment>
<dbReference type="PANTHER" id="PTHR30566:SF27">
    <property type="entry name" value="MECHANOSENSITIVE ION CHANNEL PROTEIN"/>
    <property type="match status" value="1"/>
</dbReference>
<dbReference type="InterPro" id="IPR023408">
    <property type="entry name" value="MscS_beta-dom_sf"/>
</dbReference>
<accession>A0A4Z1BR31</accession>
<comment type="caution">
    <text evidence="7">The sequence shown here is derived from an EMBL/GenBank/DDBJ whole genome shotgun (WGS) entry which is preliminary data.</text>
</comment>
<gene>
    <name evidence="7" type="ORF">E5Q11_11195</name>
</gene>
<dbReference type="InterPro" id="IPR010920">
    <property type="entry name" value="LSM_dom_sf"/>
</dbReference>
<dbReference type="InterPro" id="IPR006685">
    <property type="entry name" value="MscS_channel_2nd"/>
</dbReference>
<dbReference type="EMBL" id="SRPF01000003">
    <property type="protein sequence ID" value="TGN39551.1"/>
    <property type="molecule type" value="Genomic_DNA"/>
</dbReference>
<dbReference type="PANTHER" id="PTHR30566">
    <property type="entry name" value="YNAI-RELATED MECHANOSENSITIVE ION CHANNEL"/>
    <property type="match status" value="1"/>
</dbReference>
<reference evidence="7 8" key="1">
    <citation type="submission" date="2019-04" db="EMBL/GenBank/DDBJ databases">
        <authorList>
            <person name="Park S."/>
            <person name="Yoon J.-H."/>
        </authorList>
    </citation>
    <scope>NUCLEOTIDE SEQUENCE [LARGE SCALE GENOMIC DNA]</scope>
    <source>
        <strain evidence="7 8">HJM-18</strain>
    </source>
</reference>
<feature type="transmembrane region" description="Helical" evidence="5">
    <location>
        <begin position="79"/>
        <end position="106"/>
    </location>
</feature>
<organism evidence="7 8">
    <name type="scientific">Marinobacter confluentis</name>
    <dbReference type="NCBI Taxonomy" id="1697557"/>
    <lineage>
        <taxon>Bacteria</taxon>
        <taxon>Pseudomonadati</taxon>
        <taxon>Pseudomonadota</taxon>
        <taxon>Gammaproteobacteria</taxon>
        <taxon>Pseudomonadales</taxon>
        <taxon>Marinobacteraceae</taxon>
        <taxon>Marinobacter</taxon>
    </lineage>
</organism>
<evidence type="ECO:0000313" key="7">
    <source>
        <dbReference type="EMBL" id="TGN39551.1"/>
    </source>
</evidence>
<evidence type="ECO:0000256" key="4">
    <source>
        <dbReference type="ARBA" id="ARBA00023136"/>
    </source>
</evidence>
<dbReference type="Proteomes" id="UP000298325">
    <property type="component" value="Unassembled WGS sequence"/>
</dbReference>
<evidence type="ECO:0000256" key="3">
    <source>
        <dbReference type="ARBA" id="ARBA00022989"/>
    </source>
</evidence>
<name>A0A4Z1BR31_9GAMM</name>
<dbReference type="SUPFAM" id="SSF50182">
    <property type="entry name" value="Sm-like ribonucleoproteins"/>
    <property type="match status" value="1"/>
</dbReference>
<keyword evidence="2 5" id="KW-0812">Transmembrane</keyword>
<dbReference type="GO" id="GO:0008381">
    <property type="term" value="F:mechanosensitive monoatomic ion channel activity"/>
    <property type="evidence" value="ECO:0007669"/>
    <property type="project" value="UniProtKB-ARBA"/>
</dbReference>
<sequence length="280" mass="30733">MAFMPENLALPDNMLRLLISTGLLILAIFILRSLTAGVIRKNVASAELRGRLLVNFRNGFLLLGILGLALIWGDQIRSLALSIVAIAVAFVVATKELILCLSGAILKGSAGSFNLGDRIQVKDFRGDVIDQTLLSTTVLEVGPGKTGHQRTGRMIVIPNSLFVSEPVTNESFTDHWDFHVFTVPFKREDDWQTAKTSLLAAANRHCEPYLEAARKHMKKVGVSRGLEVPSVDPRVTIQAPSAGEIHLTVRLPTRPGQRSHIEQAILSEMFADTDYSVKKD</sequence>
<evidence type="ECO:0000256" key="1">
    <source>
        <dbReference type="ARBA" id="ARBA00004370"/>
    </source>
</evidence>
<evidence type="ECO:0000256" key="5">
    <source>
        <dbReference type="SAM" id="Phobius"/>
    </source>
</evidence>
<dbReference type="Gene3D" id="2.30.30.60">
    <property type="match status" value="1"/>
</dbReference>
<keyword evidence="4 5" id="KW-0472">Membrane</keyword>
<evidence type="ECO:0000259" key="6">
    <source>
        <dbReference type="Pfam" id="PF00924"/>
    </source>
</evidence>
<feature type="transmembrane region" description="Helical" evidence="5">
    <location>
        <begin position="14"/>
        <end position="31"/>
    </location>
</feature>
<proteinExistence type="predicted"/>
<protein>
    <submittedName>
        <fullName evidence="7">Mechanosensitive ion channel</fullName>
    </submittedName>
</protein>